<dbReference type="SFLD" id="SFLDG01065">
    <property type="entry name" value="anaerobic_coproporphyrinogen-I"/>
    <property type="match status" value="1"/>
</dbReference>
<keyword evidence="9" id="KW-1185">Reference proteome</keyword>
<evidence type="ECO:0000256" key="6">
    <source>
        <dbReference type="SAM" id="MobiDB-lite"/>
    </source>
</evidence>
<gene>
    <name evidence="8" type="ORF">GCM10010347_55990</name>
</gene>
<dbReference type="PANTHER" id="PTHR13932">
    <property type="entry name" value="COPROPORPHYRINIGEN III OXIDASE"/>
    <property type="match status" value="1"/>
</dbReference>
<evidence type="ECO:0000313" key="9">
    <source>
        <dbReference type="Proteomes" id="UP000642673"/>
    </source>
</evidence>
<proteinExistence type="predicted"/>
<dbReference type="CDD" id="cd01335">
    <property type="entry name" value="Radical_SAM"/>
    <property type="match status" value="1"/>
</dbReference>
<dbReference type="Gene3D" id="3.20.20.70">
    <property type="entry name" value="Aldolase class I"/>
    <property type="match status" value="1"/>
</dbReference>
<evidence type="ECO:0000313" key="8">
    <source>
        <dbReference type="EMBL" id="GHB78306.1"/>
    </source>
</evidence>
<dbReference type="InterPro" id="IPR034505">
    <property type="entry name" value="Coproporphyrinogen-III_oxidase"/>
</dbReference>
<dbReference type="RefSeq" id="WP_190187013.1">
    <property type="nucleotide sequence ID" value="NZ_BMVP01000015.1"/>
</dbReference>
<protein>
    <recommendedName>
        <fullName evidence="1">Heme chaperone HemW</fullName>
    </recommendedName>
</protein>
<dbReference type="SFLD" id="SFLDS00029">
    <property type="entry name" value="Radical_SAM"/>
    <property type="match status" value="1"/>
</dbReference>
<comment type="caution">
    <text evidence="8">The sequence shown here is derived from an EMBL/GenBank/DDBJ whole genome shotgun (WGS) entry which is preliminary data.</text>
</comment>
<feature type="domain" description="Radical SAM core" evidence="7">
    <location>
        <begin position="57"/>
        <end position="295"/>
    </location>
</feature>
<dbReference type="InterPro" id="IPR006638">
    <property type="entry name" value="Elp3/MiaA/NifB-like_rSAM"/>
</dbReference>
<evidence type="ECO:0000256" key="2">
    <source>
        <dbReference type="ARBA" id="ARBA00022691"/>
    </source>
</evidence>
<evidence type="ECO:0000256" key="3">
    <source>
        <dbReference type="ARBA" id="ARBA00022723"/>
    </source>
</evidence>
<dbReference type="Proteomes" id="UP000642673">
    <property type="component" value="Unassembled WGS sequence"/>
</dbReference>
<dbReference type="SMART" id="SM00729">
    <property type="entry name" value="Elp3"/>
    <property type="match status" value="1"/>
</dbReference>
<dbReference type="SUPFAM" id="SSF102114">
    <property type="entry name" value="Radical SAM enzymes"/>
    <property type="match status" value="1"/>
</dbReference>
<reference evidence="9" key="1">
    <citation type="journal article" date="2019" name="Int. J. Syst. Evol. Microbiol.">
        <title>The Global Catalogue of Microorganisms (GCM) 10K type strain sequencing project: providing services to taxonomists for standard genome sequencing and annotation.</title>
        <authorList>
            <consortium name="The Broad Institute Genomics Platform"/>
            <consortium name="The Broad Institute Genome Sequencing Center for Infectious Disease"/>
            <person name="Wu L."/>
            <person name="Ma J."/>
        </authorList>
    </citation>
    <scope>NUCLEOTIDE SEQUENCE [LARGE SCALE GENOMIC DNA]</scope>
    <source>
        <strain evidence="9">JCM 4738</strain>
    </source>
</reference>
<name>A0ABQ3F4Y3_9ACTN</name>
<evidence type="ECO:0000256" key="5">
    <source>
        <dbReference type="ARBA" id="ARBA00023014"/>
    </source>
</evidence>
<keyword evidence="4" id="KW-0408">Iron</keyword>
<sequence>MPATVLSPDFVNSYLDSHLGERQVNKIQHGFPSPRYWNELSVPLEEIGDDRRHLRAAVGKSPVFLYVGVPYCIKTDPGKCGYCLFPVEEFQGNAALENYYGYVEREAEMYREQMEGSVLAGAYFGGGTSNLYRAPVYHRLMDMVRRLFPEISEQADLTLEGIPQLFTREKMEAVRDSGMNRISMGVQQINERLNSLSGRKQTTKHVVQSLEWARELGLSANVDLIFGWPQQTVDNMLEDLETLVSWDVHDITHYELNVGGPTDFALNRYHELPSTLANLEMYRAGRDFLLDRGYQQLSTYNFRRPGDPAARDFREGYLPRFEHMDTLGLGYAAITFFGNPALPSGRSWSFINHRSLSQYKAAIDHGRFPVERGFRHTPDDWLMMLLFRSLISTEVDRTQYRAAFGVNVYEKFATVWDALAERGYAEITPERIRLVGDGAFYAPMISALIAEERYRELREEVARRKKEESRRPAPATGVPLPMPATGVPLPMPGVGSGG</sequence>
<dbReference type="PANTHER" id="PTHR13932:SF5">
    <property type="entry name" value="RADICAL S-ADENOSYL METHIONINE DOMAIN-CONTAINING PROTEIN 1, MITOCHONDRIAL"/>
    <property type="match status" value="1"/>
</dbReference>
<evidence type="ECO:0000256" key="1">
    <source>
        <dbReference type="ARBA" id="ARBA00017228"/>
    </source>
</evidence>
<evidence type="ECO:0000259" key="7">
    <source>
        <dbReference type="PROSITE" id="PS51918"/>
    </source>
</evidence>
<feature type="compositionally biased region" description="Basic and acidic residues" evidence="6">
    <location>
        <begin position="462"/>
        <end position="471"/>
    </location>
</feature>
<evidence type="ECO:0000256" key="4">
    <source>
        <dbReference type="ARBA" id="ARBA00023004"/>
    </source>
</evidence>
<dbReference type="InterPro" id="IPR013785">
    <property type="entry name" value="Aldolase_TIM"/>
</dbReference>
<dbReference type="Pfam" id="PF04055">
    <property type="entry name" value="Radical_SAM"/>
    <property type="match status" value="1"/>
</dbReference>
<dbReference type="InterPro" id="IPR058240">
    <property type="entry name" value="rSAM_sf"/>
</dbReference>
<keyword evidence="3" id="KW-0479">Metal-binding</keyword>
<keyword evidence="5" id="KW-0411">Iron-sulfur</keyword>
<keyword evidence="2" id="KW-0949">S-adenosyl-L-methionine</keyword>
<feature type="region of interest" description="Disordered" evidence="6">
    <location>
        <begin position="462"/>
        <end position="498"/>
    </location>
</feature>
<organism evidence="8 9">
    <name type="scientific">Streptomyces cirratus</name>
    <dbReference type="NCBI Taxonomy" id="68187"/>
    <lineage>
        <taxon>Bacteria</taxon>
        <taxon>Bacillati</taxon>
        <taxon>Actinomycetota</taxon>
        <taxon>Actinomycetes</taxon>
        <taxon>Kitasatosporales</taxon>
        <taxon>Streptomycetaceae</taxon>
        <taxon>Streptomyces</taxon>
    </lineage>
</organism>
<dbReference type="InterPro" id="IPR007197">
    <property type="entry name" value="rSAM"/>
</dbReference>
<dbReference type="EMBL" id="BMVP01000015">
    <property type="protein sequence ID" value="GHB78306.1"/>
    <property type="molecule type" value="Genomic_DNA"/>
</dbReference>
<dbReference type="PROSITE" id="PS51918">
    <property type="entry name" value="RADICAL_SAM"/>
    <property type="match status" value="1"/>
</dbReference>
<accession>A0ABQ3F4Y3</accession>